<keyword evidence="1" id="KW-0472">Membrane</keyword>
<feature type="transmembrane region" description="Helical" evidence="1">
    <location>
        <begin position="21"/>
        <end position="44"/>
    </location>
</feature>
<feature type="transmembrane region" description="Helical" evidence="1">
    <location>
        <begin position="133"/>
        <end position="158"/>
    </location>
</feature>
<evidence type="ECO:0000313" key="2">
    <source>
        <dbReference type="EMBL" id="TWD84516.1"/>
    </source>
</evidence>
<dbReference type="EMBL" id="VIVK01000001">
    <property type="protein sequence ID" value="TWD84516.1"/>
    <property type="molecule type" value="Genomic_DNA"/>
</dbReference>
<dbReference type="AlphaFoldDB" id="A0A561C001"/>
<feature type="transmembrane region" description="Helical" evidence="1">
    <location>
        <begin position="71"/>
        <end position="101"/>
    </location>
</feature>
<keyword evidence="1" id="KW-1133">Transmembrane helix</keyword>
<accession>A0A561C001</accession>
<evidence type="ECO:0000256" key="1">
    <source>
        <dbReference type="SAM" id="Phobius"/>
    </source>
</evidence>
<reference evidence="2 3" key="1">
    <citation type="submission" date="2019-06" db="EMBL/GenBank/DDBJ databases">
        <title>Sequencing the genomes of 1000 actinobacteria strains.</title>
        <authorList>
            <person name="Klenk H.-P."/>
        </authorList>
    </citation>
    <scope>NUCLEOTIDE SEQUENCE [LARGE SCALE GENOMIC DNA]</scope>
    <source>
        <strain evidence="2 3">DSM 24683</strain>
    </source>
</reference>
<dbReference type="PROSITE" id="PS51257">
    <property type="entry name" value="PROKAR_LIPOPROTEIN"/>
    <property type="match status" value="1"/>
</dbReference>
<keyword evidence="1" id="KW-0812">Transmembrane</keyword>
<sequence length="167" mass="17986">MLASRAYTAADRFTRVVALNVLWLVACVPLVTVGPATAAVFGVVRDWNRGLEPPLARSFLRYFRENFRQAFLLQLMGLVLFLPTGTVVAAILVAVIASYAFTLMVGYDMSLPRILAASVRLAIGSPAATAKTLALLTLTAALTFVFPAAPLLMTAVVASSIQRWCRP</sequence>
<name>A0A561C001_9ACTN</name>
<keyword evidence="3" id="KW-1185">Reference proteome</keyword>
<evidence type="ECO:0000313" key="3">
    <source>
        <dbReference type="Proteomes" id="UP000318380"/>
    </source>
</evidence>
<protein>
    <submittedName>
        <fullName evidence="2">Putative membrane protein YesL</fullName>
    </submittedName>
</protein>
<comment type="caution">
    <text evidence="2">The sequence shown here is derived from an EMBL/GenBank/DDBJ whole genome shotgun (WGS) entry which is preliminary data.</text>
</comment>
<dbReference type="InterPro" id="IPR006938">
    <property type="entry name" value="DUF624"/>
</dbReference>
<dbReference type="RefSeq" id="WP_170284787.1">
    <property type="nucleotide sequence ID" value="NZ_VIVK01000001.1"/>
</dbReference>
<gene>
    <name evidence="2" type="ORF">FB561_5708</name>
</gene>
<dbReference type="Proteomes" id="UP000318380">
    <property type="component" value="Unassembled WGS sequence"/>
</dbReference>
<dbReference type="Pfam" id="PF04854">
    <property type="entry name" value="DUF624"/>
    <property type="match status" value="1"/>
</dbReference>
<organism evidence="2 3">
    <name type="scientific">Kribbella amoyensis</name>
    <dbReference type="NCBI Taxonomy" id="996641"/>
    <lineage>
        <taxon>Bacteria</taxon>
        <taxon>Bacillati</taxon>
        <taxon>Actinomycetota</taxon>
        <taxon>Actinomycetes</taxon>
        <taxon>Propionibacteriales</taxon>
        <taxon>Kribbellaceae</taxon>
        <taxon>Kribbella</taxon>
    </lineage>
</organism>
<proteinExistence type="predicted"/>